<feature type="non-terminal residue" evidence="2">
    <location>
        <position position="1"/>
    </location>
</feature>
<sequence>RRAHGRLHPEFVKWVEEATKDLFRIETKRVPEVTLVHGTEITSPSVTYNTAETQKPKGEEGVSKNPW</sequence>
<evidence type="ECO:0000313" key="2">
    <source>
        <dbReference type="EMBL" id="GAH25307.1"/>
    </source>
</evidence>
<feature type="non-terminal residue" evidence="2">
    <location>
        <position position="67"/>
    </location>
</feature>
<dbReference type="AlphaFoldDB" id="X1DYE3"/>
<feature type="region of interest" description="Disordered" evidence="1">
    <location>
        <begin position="46"/>
        <end position="67"/>
    </location>
</feature>
<feature type="compositionally biased region" description="Basic and acidic residues" evidence="1">
    <location>
        <begin position="54"/>
        <end position="67"/>
    </location>
</feature>
<name>X1DYE3_9ZZZZ</name>
<protein>
    <submittedName>
        <fullName evidence="2">Uncharacterized protein</fullName>
    </submittedName>
</protein>
<proteinExistence type="predicted"/>
<accession>X1DYE3</accession>
<evidence type="ECO:0000256" key="1">
    <source>
        <dbReference type="SAM" id="MobiDB-lite"/>
    </source>
</evidence>
<gene>
    <name evidence="2" type="ORF">S01H4_66627</name>
</gene>
<comment type="caution">
    <text evidence="2">The sequence shown here is derived from an EMBL/GenBank/DDBJ whole genome shotgun (WGS) entry which is preliminary data.</text>
</comment>
<reference evidence="2" key="1">
    <citation type="journal article" date="2014" name="Front. Microbiol.">
        <title>High frequency of phylogenetically diverse reductive dehalogenase-homologous genes in deep subseafloor sedimentary metagenomes.</title>
        <authorList>
            <person name="Kawai M."/>
            <person name="Futagami T."/>
            <person name="Toyoda A."/>
            <person name="Takaki Y."/>
            <person name="Nishi S."/>
            <person name="Hori S."/>
            <person name="Arai W."/>
            <person name="Tsubouchi T."/>
            <person name="Morono Y."/>
            <person name="Uchiyama I."/>
            <person name="Ito T."/>
            <person name="Fujiyama A."/>
            <person name="Inagaki F."/>
            <person name="Takami H."/>
        </authorList>
    </citation>
    <scope>NUCLEOTIDE SEQUENCE</scope>
    <source>
        <strain evidence="2">Expedition CK06-06</strain>
    </source>
</reference>
<dbReference type="EMBL" id="BART01041373">
    <property type="protein sequence ID" value="GAH25307.1"/>
    <property type="molecule type" value="Genomic_DNA"/>
</dbReference>
<organism evidence="2">
    <name type="scientific">marine sediment metagenome</name>
    <dbReference type="NCBI Taxonomy" id="412755"/>
    <lineage>
        <taxon>unclassified sequences</taxon>
        <taxon>metagenomes</taxon>
        <taxon>ecological metagenomes</taxon>
    </lineage>
</organism>